<gene>
    <name evidence="5" type="primary">xseA</name>
    <name evidence="9" type="ordered locus">Deba_1931</name>
</gene>
<dbReference type="PANTHER" id="PTHR30008:SF0">
    <property type="entry name" value="EXODEOXYRIBONUCLEASE 7 LARGE SUBUNIT"/>
    <property type="match status" value="1"/>
</dbReference>
<evidence type="ECO:0000256" key="1">
    <source>
        <dbReference type="ARBA" id="ARBA00022490"/>
    </source>
</evidence>
<keyword evidence="1 5" id="KW-0963">Cytoplasm</keyword>
<dbReference type="GO" id="GO:0008855">
    <property type="term" value="F:exodeoxyribonuclease VII activity"/>
    <property type="evidence" value="ECO:0007669"/>
    <property type="project" value="UniProtKB-UniRule"/>
</dbReference>
<feature type="domain" description="OB-fold nucleic acid binding" evidence="8">
    <location>
        <begin position="14"/>
        <end position="104"/>
    </location>
</feature>
<dbReference type="Pfam" id="PF13742">
    <property type="entry name" value="tRNA_anti_2"/>
    <property type="match status" value="1"/>
</dbReference>
<dbReference type="CDD" id="cd04489">
    <property type="entry name" value="ExoVII_LU_OBF"/>
    <property type="match status" value="1"/>
</dbReference>
<comment type="subcellular location">
    <subcellularLocation>
        <location evidence="5 6">Cytoplasm</location>
    </subcellularLocation>
</comment>
<protein>
    <recommendedName>
        <fullName evidence="5">Exodeoxyribonuclease 7 large subunit</fullName>
        <ecNumber evidence="5">3.1.11.6</ecNumber>
    </recommendedName>
    <alternativeName>
        <fullName evidence="5">Exodeoxyribonuclease VII large subunit</fullName>
        <shortName evidence="5">Exonuclease VII large subunit</shortName>
    </alternativeName>
</protein>
<proteinExistence type="inferred from homology"/>
<dbReference type="RefSeq" id="WP_013258737.1">
    <property type="nucleotide sequence ID" value="NC_014365.1"/>
</dbReference>
<evidence type="ECO:0000256" key="4">
    <source>
        <dbReference type="ARBA" id="ARBA00022839"/>
    </source>
</evidence>
<evidence type="ECO:0000313" key="9">
    <source>
        <dbReference type="EMBL" id="ADK85296.1"/>
    </source>
</evidence>
<dbReference type="HAMAP" id="MF_00378">
    <property type="entry name" value="Exonuc_7_L"/>
    <property type="match status" value="1"/>
</dbReference>
<dbReference type="KEGG" id="dbr:Deba_1931"/>
<dbReference type="OrthoDB" id="9802795at2"/>
<reference evidence="9 10" key="1">
    <citation type="journal article" date="2010" name="Stand. Genomic Sci.">
        <title>Complete genome sequence of Desulfarculus baarsii type strain (2st14).</title>
        <authorList>
            <person name="Sun H."/>
            <person name="Spring S."/>
            <person name="Lapidus A."/>
            <person name="Davenport K."/>
            <person name="Del Rio T.G."/>
            <person name="Tice H."/>
            <person name="Nolan M."/>
            <person name="Copeland A."/>
            <person name="Cheng J.F."/>
            <person name="Lucas S."/>
            <person name="Tapia R."/>
            <person name="Goodwin L."/>
            <person name="Pitluck S."/>
            <person name="Ivanova N."/>
            <person name="Pagani I."/>
            <person name="Mavromatis K."/>
            <person name="Ovchinnikova G."/>
            <person name="Pati A."/>
            <person name="Chen A."/>
            <person name="Palaniappan K."/>
            <person name="Hauser L."/>
            <person name="Chang Y.J."/>
            <person name="Jeffries C.D."/>
            <person name="Detter J.C."/>
            <person name="Han C."/>
            <person name="Rohde M."/>
            <person name="Brambilla E."/>
            <person name="Goker M."/>
            <person name="Woyke T."/>
            <person name="Bristow J."/>
            <person name="Eisen J.A."/>
            <person name="Markowitz V."/>
            <person name="Hugenholtz P."/>
            <person name="Kyrpides N.C."/>
            <person name="Klenk H.P."/>
            <person name="Land M."/>
        </authorList>
    </citation>
    <scope>NUCLEOTIDE SEQUENCE [LARGE SCALE GENOMIC DNA]</scope>
    <source>
        <strain evidence="10">ATCC 33931 / DSM 2075 / LMG 7858 / VKM B-1802 / 2st14</strain>
    </source>
</reference>
<dbReference type="GO" id="GO:0009318">
    <property type="term" value="C:exodeoxyribonuclease VII complex"/>
    <property type="evidence" value="ECO:0007669"/>
    <property type="project" value="UniProtKB-UniRule"/>
</dbReference>
<accession>E1QL31</accession>
<dbReference type="eggNOG" id="COG1570">
    <property type="taxonomic scope" value="Bacteria"/>
</dbReference>
<sequence length="448" mass="49168">MEGLSLFTPRQVLGVSELLNRLKKQAEASFDFVWVEGEVSGLRRPASGHCYFSLKDDGGVLRAVMFRHQAGLLRFRLEDGQRVLCQGRLSVYVARGEVQLVVDTAEPLGAGALALAFEQLKRRLAAQGVFDAERKKPLPELPRRVAVVTSPTGAALRDFLKVVERRGQRLEVAVYPVQVQGEAAAGQMVVALAELAAWGWPEVIVLTRGGGSPEDLWAYNDEALALAIAACPLPVVSAVGHEIDVTIADLAADLRAPTPTAAAELLLAGREELTLRLKAARQALAMAMARSLARRRVDLRHLRRAMADPRRRLADHRQRLDDVSARLLMAQRTALAGRQARLHRLVGRLAQARPERRLTQAQGRLEGLRGRLWAAMIARLRGRRAAAELLRGRLRALGPLAVLGRGYALVFDEKGRLLREAAHTAPGRAIEVKLQHGALRAVVEEVVW</sequence>
<dbReference type="Pfam" id="PF02601">
    <property type="entry name" value="Exonuc_VII_L"/>
    <property type="match status" value="1"/>
</dbReference>
<evidence type="ECO:0000256" key="2">
    <source>
        <dbReference type="ARBA" id="ARBA00022722"/>
    </source>
</evidence>
<keyword evidence="10" id="KW-1185">Reference proteome</keyword>
<comment type="catalytic activity">
    <reaction evidence="5 6">
        <text>Exonucleolytic cleavage in either 5'- to 3'- or 3'- to 5'-direction to yield nucleoside 5'-phosphates.</text>
        <dbReference type="EC" id="3.1.11.6"/>
    </reaction>
</comment>
<organism evidence="9 10">
    <name type="scientific">Desulfarculus baarsii (strain ATCC 33931 / DSM 2075 / LMG 7858 / VKM B-1802 / 2st14)</name>
    <dbReference type="NCBI Taxonomy" id="644282"/>
    <lineage>
        <taxon>Bacteria</taxon>
        <taxon>Pseudomonadati</taxon>
        <taxon>Thermodesulfobacteriota</taxon>
        <taxon>Desulfarculia</taxon>
        <taxon>Desulfarculales</taxon>
        <taxon>Desulfarculaceae</taxon>
        <taxon>Desulfarculus</taxon>
    </lineage>
</organism>
<dbReference type="GO" id="GO:0003676">
    <property type="term" value="F:nucleic acid binding"/>
    <property type="evidence" value="ECO:0007669"/>
    <property type="project" value="InterPro"/>
</dbReference>
<evidence type="ECO:0000313" key="10">
    <source>
        <dbReference type="Proteomes" id="UP000009047"/>
    </source>
</evidence>
<keyword evidence="2 5" id="KW-0540">Nuclease</keyword>
<name>E1QL31_DESB2</name>
<evidence type="ECO:0000259" key="7">
    <source>
        <dbReference type="Pfam" id="PF02601"/>
    </source>
</evidence>
<dbReference type="EMBL" id="CP002085">
    <property type="protein sequence ID" value="ADK85296.1"/>
    <property type="molecule type" value="Genomic_DNA"/>
</dbReference>
<dbReference type="InterPro" id="IPR025824">
    <property type="entry name" value="OB-fold_nuc-bd_dom"/>
</dbReference>
<comment type="similarity">
    <text evidence="5 6">Belongs to the XseA family.</text>
</comment>
<dbReference type="InterPro" id="IPR003753">
    <property type="entry name" value="Exonuc_VII_L"/>
</dbReference>
<evidence type="ECO:0000256" key="5">
    <source>
        <dbReference type="HAMAP-Rule" id="MF_00378"/>
    </source>
</evidence>
<evidence type="ECO:0000259" key="8">
    <source>
        <dbReference type="Pfam" id="PF13742"/>
    </source>
</evidence>
<dbReference type="GO" id="GO:0005737">
    <property type="term" value="C:cytoplasm"/>
    <property type="evidence" value="ECO:0007669"/>
    <property type="project" value="UniProtKB-SubCell"/>
</dbReference>
<dbReference type="GO" id="GO:0006308">
    <property type="term" value="P:DNA catabolic process"/>
    <property type="evidence" value="ECO:0007669"/>
    <property type="project" value="UniProtKB-UniRule"/>
</dbReference>
<comment type="function">
    <text evidence="5">Bidirectionally degrades single-stranded DNA into large acid-insoluble oligonucleotides, which are then degraded further into small acid-soluble oligonucleotides.</text>
</comment>
<keyword evidence="3 5" id="KW-0378">Hydrolase</keyword>
<dbReference type="HOGENOM" id="CLU_023625_3_1_7"/>
<dbReference type="EC" id="3.1.11.6" evidence="5"/>
<dbReference type="STRING" id="644282.Deba_1931"/>
<comment type="subunit">
    <text evidence="5">Heterooligomer composed of large and small subunits.</text>
</comment>
<keyword evidence="4 5" id="KW-0269">Exonuclease</keyword>
<dbReference type="NCBIfam" id="TIGR00237">
    <property type="entry name" value="xseA"/>
    <property type="match status" value="1"/>
</dbReference>
<evidence type="ECO:0000256" key="3">
    <source>
        <dbReference type="ARBA" id="ARBA00022801"/>
    </source>
</evidence>
<dbReference type="PANTHER" id="PTHR30008">
    <property type="entry name" value="EXODEOXYRIBONUCLEASE 7 LARGE SUBUNIT"/>
    <property type="match status" value="1"/>
</dbReference>
<dbReference type="Proteomes" id="UP000009047">
    <property type="component" value="Chromosome"/>
</dbReference>
<feature type="domain" description="Exonuclease VII large subunit C-terminal" evidence="7">
    <location>
        <begin position="129"/>
        <end position="441"/>
    </location>
</feature>
<dbReference type="AlphaFoldDB" id="E1QL31"/>
<evidence type="ECO:0000256" key="6">
    <source>
        <dbReference type="RuleBase" id="RU004355"/>
    </source>
</evidence>
<dbReference type="InterPro" id="IPR020579">
    <property type="entry name" value="Exonuc_VII_lsu_C"/>
</dbReference>